<name>A0A2H3J359_WOLCO</name>
<dbReference type="AlphaFoldDB" id="A0A2H3J359"/>
<proteinExistence type="predicted"/>
<accession>A0A2H3J359</accession>
<dbReference type="EMBL" id="KB467876">
    <property type="protein sequence ID" value="PCH36411.1"/>
    <property type="molecule type" value="Genomic_DNA"/>
</dbReference>
<evidence type="ECO:0000313" key="1">
    <source>
        <dbReference type="EMBL" id="PCH36411.1"/>
    </source>
</evidence>
<dbReference type="Proteomes" id="UP000218811">
    <property type="component" value="Unassembled WGS sequence"/>
</dbReference>
<dbReference type="InterPro" id="IPR031755">
    <property type="entry name" value="Inhibitor_I66"/>
</dbReference>
<sequence length="138" mass="15461">MSLDTGRYIIQNVRTSGSLFLPDPNDGSSIVGTAEESSNGRKWNVVRLGNGKYTFENQTHASYANVGPRPSVGTEVVGRSHKQQFDIQETRKKDQYTISPTDVQLVWGLPDDQEGTPVALAESYTDPRNQWQFTRVRD</sequence>
<dbReference type="InterPro" id="IPR035992">
    <property type="entry name" value="Ricin_B-like_lectins"/>
</dbReference>
<dbReference type="Gene3D" id="2.80.10.50">
    <property type="match status" value="1"/>
</dbReference>
<dbReference type="Pfam" id="PF16850">
    <property type="entry name" value="Inhibitor_I66"/>
    <property type="match status" value="1"/>
</dbReference>
<dbReference type="CDD" id="cd23714">
    <property type="entry name" value="beta-trefoil_Ricin_MtaL"/>
    <property type="match status" value="1"/>
</dbReference>
<dbReference type="STRING" id="742152.A0A2H3J359"/>
<evidence type="ECO:0000313" key="2">
    <source>
        <dbReference type="Proteomes" id="UP000218811"/>
    </source>
</evidence>
<dbReference type="SUPFAM" id="SSF50370">
    <property type="entry name" value="Ricin B-like lectins"/>
    <property type="match status" value="1"/>
</dbReference>
<gene>
    <name evidence="1" type="ORF">WOLCODRAFT_146253</name>
</gene>
<dbReference type="OrthoDB" id="3266227at2759"/>
<dbReference type="OMA" id="FENQTHA"/>
<organism evidence="1 2">
    <name type="scientific">Wolfiporia cocos (strain MD-104)</name>
    <name type="common">Brown rot fungus</name>
    <dbReference type="NCBI Taxonomy" id="742152"/>
    <lineage>
        <taxon>Eukaryota</taxon>
        <taxon>Fungi</taxon>
        <taxon>Dikarya</taxon>
        <taxon>Basidiomycota</taxon>
        <taxon>Agaricomycotina</taxon>
        <taxon>Agaricomycetes</taxon>
        <taxon>Polyporales</taxon>
        <taxon>Phaeolaceae</taxon>
        <taxon>Wolfiporia</taxon>
    </lineage>
</organism>
<protein>
    <recommendedName>
        <fullName evidence="3">Ricin B lectin domain-containing protein</fullName>
    </recommendedName>
</protein>
<reference evidence="1 2" key="1">
    <citation type="journal article" date="2012" name="Science">
        <title>The Paleozoic origin of enzymatic lignin decomposition reconstructed from 31 fungal genomes.</title>
        <authorList>
            <person name="Floudas D."/>
            <person name="Binder M."/>
            <person name="Riley R."/>
            <person name="Barry K."/>
            <person name="Blanchette R.A."/>
            <person name="Henrissat B."/>
            <person name="Martinez A.T."/>
            <person name="Otillar R."/>
            <person name="Spatafora J.W."/>
            <person name="Yadav J.S."/>
            <person name="Aerts A."/>
            <person name="Benoit I."/>
            <person name="Boyd A."/>
            <person name="Carlson A."/>
            <person name="Copeland A."/>
            <person name="Coutinho P.M."/>
            <person name="de Vries R.P."/>
            <person name="Ferreira P."/>
            <person name="Findley K."/>
            <person name="Foster B."/>
            <person name="Gaskell J."/>
            <person name="Glotzer D."/>
            <person name="Gorecki P."/>
            <person name="Heitman J."/>
            <person name="Hesse C."/>
            <person name="Hori C."/>
            <person name="Igarashi K."/>
            <person name="Jurgens J.A."/>
            <person name="Kallen N."/>
            <person name="Kersten P."/>
            <person name="Kohler A."/>
            <person name="Kuees U."/>
            <person name="Kumar T.K.A."/>
            <person name="Kuo A."/>
            <person name="LaButti K."/>
            <person name="Larrondo L.F."/>
            <person name="Lindquist E."/>
            <person name="Ling A."/>
            <person name="Lombard V."/>
            <person name="Lucas S."/>
            <person name="Lundell T."/>
            <person name="Martin R."/>
            <person name="McLaughlin D.J."/>
            <person name="Morgenstern I."/>
            <person name="Morin E."/>
            <person name="Murat C."/>
            <person name="Nagy L.G."/>
            <person name="Nolan M."/>
            <person name="Ohm R.A."/>
            <person name="Patyshakuliyeva A."/>
            <person name="Rokas A."/>
            <person name="Ruiz-Duenas F.J."/>
            <person name="Sabat G."/>
            <person name="Salamov A."/>
            <person name="Samejima M."/>
            <person name="Schmutz J."/>
            <person name="Slot J.C."/>
            <person name="St John F."/>
            <person name="Stenlid J."/>
            <person name="Sun H."/>
            <person name="Sun S."/>
            <person name="Syed K."/>
            <person name="Tsang A."/>
            <person name="Wiebenga A."/>
            <person name="Young D."/>
            <person name="Pisabarro A."/>
            <person name="Eastwood D.C."/>
            <person name="Martin F."/>
            <person name="Cullen D."/>
            <person name="Grigoriev I.V."/>
            <person name="Hibbett D.S."/>
        </authorList>
    </citation>
    <scope>NUCLEOTIDE SEQUENCE [LARGE SCALE GENOMIC DNA]</scope>
    <source>
        <strain evidence="1 2">MD-104</strain>
    </source>
</reference>
<evidence type="ECO:0008006" key="3">
    <source>
        <dbReference type="Google" id="ProtNLM"/>
    </source>
</evidence>
<dbReference type="GO" id="GO:0004867">
    <property type="term" value="F:serine-type endopeptidase inhibitor activity"/>
    <property type="evidence" value="ECO:0007669"/>
    <property type="project" value="InterPro"/>
</dbReference>
<keyword evidence="2" id="KW-1185">Reference proteome</keyword>